<reference evidence="1 2" key="1">
    <citation type="submission" date="2019-07" db="EMBL/GenBank/DDBJ databases">
        <title>Genomes of Cafeteria roenbergensis.</title>
        <authorList>
            <person name="Fischer M.G."/>
            <person name="Hackl T."/>
            <person name="Roman M."/>
        </authorList>
    </citation>
    <scope>NUCLEOTIDE SEQUENCE [LARGE SCALE GENOMIC DNA]</scope>
    <source>
        <strain evidence="1 2">Cflag</strain>
    </source>
</reference>
<dbReference type="SUPFAM" id="SSF48403">
    <property type="entry name" value="Ankyrin repeat"/>
    <property type="match status" value="1"/>
</dbReference>
<dbReference type="Gene3D" id="1.25.40.20">
    <property type="entry name" value="Ankyrin repeat-containing domain"/>
    <property type="match status" value="1"/>
</dbReference>
<accession>A0A5A8CY38</accession>
<gene>
    <name evidence="1" type="ORF">FNF31_05529</name>
</gene>
<dbReference type="InterPro" id="IPR002110">
    <property type="entry name" value="Ankyrin_rpt"/>
</dbReference>
<dbReference type="SMART" id="SM00248">
    <property type="entry name" value="ANK"/>
    <property type="match status" value="3"/>
</dbReference>
<dbReference type="Pfam" id="PF12796">
    <property type="entry name" value="Ank_2"/>
    <property type="match status" value="1"/>
</dbReference>
<organism evidence="1 2">
    <name type="scientific">Cafeteria roenbergensis</name>
    <name type="common">Marine flagellate</name>
    <dbReference type="NCBI Taxonomy" id="33653"/>
    <lineage>
        <taxon>Eukaryota</taxon>
        <taxon>Sar</taxon>
        <taxon>Stramenopiles</taxon>
        <taxon>Bigyra</taxon>
        <taxon>Opalozoa</taxon>
        <taxon>Bicosoecida</taxon>
        <taxon>Cafeteriaceae</taxon>
        <taxon>Cafeteria</taxon>
    </lineage>
</organism>
<evidence type="ECO:0000313" key="2">
    <source>
        <dbReference type="Proteomes" id="UP000325113"/>
    </source>
</evidence>
<protein>
    <submittedName>
        <fullName evidence="1">Uncharacterized protein</fullName>
    </submittedName>
</protein>
<sequence>MAADAIRLMTRGDREGFVAALDAGLDPNALALGNVYILVVASRVGAVWAAEELLRRGADPDISRRTPLDNAAWWGHLELARELLDRGCPTSEHSMSGASLLMHAADFSEDIAPFMLKAGADPSVIDLVSAWGRVWVGGV</sequence>
<evidence type="ECO:0000313" key="1">
    <source>
        <dbReference type="EMBL" id="KAA0158113.1"/>
    </source>
</evidence>
<dbReference type="InterPro" id="IPR036770">
    <property type="entry name" value="Ankyrin_rpt-contain_sf"/>
</dbReference>
<name>A0A5A8CY38_CAFRO</name>
<dbReference type="Proteomes" id="UP000325113">
    <property type="component" value="Unassembled WGS sequence"/>
</dbReference>
<dbReference type="AlphaFoldDB" id="A0A5A8CY38"/>
<comment type="caution">
    <text evidence="1">The sequence shown here is derived from an EMBL/GenBank/DDBJ whole genome shotgun (WGS) entry which is preliminary data.</text>
</comment>
<proteinExistence type="predicted"/>
<dbReference type="EMBL" id="VLTM01000071">
    <property type="protein sequence ID" value="KAA0158113.1"/>
    <property type="molecule type" value="Genomic_DNA"/>
</dbReference>